<name>A0AAV7VL46_PLEWA</name>
<dbReference type="InterPro" id="IPR010394">
    <property type="entry name" value="5-nucleotidase"/>
</dbReference>
<evidence type="ECO:0000313" key="2">
    <source>
        <dbReference type="EMBL" id="KAJ1201492.1"/>
    </source>
</evidence>
<organism evidence="2 3">
    <name type="scientific">Pleurodeles waltl</name>
    <name type="common">Iberian ribbed newt</name>
    <dbReference type="NCBI Taxonomy" id="8319"/>
    <lineage>
        <taxon>Eukaryota</taxon>
        <taxon>Metazoa</taxon>
        <taxon>Chordata</taxon>
        <taxon>Craniata</taxon>
        <taxon>Vertebrata</taxon>
        <taxon>Euteleostomi</taxon>
        <taxon>Amphibia</taxon>
        <taxon>Batrachia</taxon>
        <taxon>Caudata</taxon>
        <taxon>Salamandroidea</taxon>
        <taxon>Salamandridae</taxon>
        <taxon>Pleurodelinae</taxon>
        <taxon>Pleurodeles</taxon>
    </lineage>
</organism>
<dbReference type="GO" id="GO:0009117">
    <property type="term" value="P:nucleotide metabolic process"/>
    <property type="evidence" value="ECO:0007669"/>
    <property type="project" value="InterPro"/>
</dbReference>
<dbReference type="PANTHER" id="PTHR31367">
    <property type="entry name" value="CYTOSOLIC 5'-NUCLEOTIDASE 1 FAMILY MEMBER"/>
    <property type="match status" value="1"/>
</dbReference>
<dbReference type="AlphaFoldDB" id="A0AAV7VL46"/>
<sequence length="85" mass="9877">MSKVVYRKKKTAMEIRSKLKGAQAAEPNNDKKKGWDSPLGCKWAVEKVDVRLHKLYLDSEELFDIMLMTNNHDQVGMRLKNSINR</sequence>
<proteinExistence type="predicted"/>
<feature type="region of interest" description="Disordered" evidence="1">
    <location>
        <begin position="17"/>
        <end position="37"/>
    </location>
</feature>
<dbReference type="GO" id="GO:0008253">
    <property type="term" value="F:5'-nucleotidase activity"/>
    <property type="evidence" value="ECO:0007669"/>
    <property type="project" value="InterPro"/>
</dbReference>
<dbReference type="EMBL" id="JANPWB010000003">
    <property type="protein sequence ID" value="KAJ1201492.1"/>
    <property type="molecule type" value="Genomic_DNA"/>
</dbReference>
<dbReference type="GO" id="GO:0005829">
    <property type="term" value="C:cytosol"/>
    <property type="evidence" value="ECO:0007669"/>
    <property type="project" value="TreeGrafter"/>
</dbReference>
<dbReference type="PANTHER" id="PTHR31367:SF0">
    <property type="entry name" value="CYTOSOLIC 5'-NUCLEOTIDASE 1B"/>
    <property type="match status" value="1"/>
</dbReference>
<protein>
    <submittedName>
        <fullName evidence="2">Uncharacterized protein</fullName>
    </submittedName>
</protein>
<dbReference type="GO" id="GO:0000166">
    <property type="term" value="F:nucleotide binding"/>
    <property type="evidence" value="ECO:0007669"/>
    <property type="project" value="InterPro"/>
</dbReference>
<gene>
    <name evidence="2" type="ORF">NDU88_005301</name>
</gene>
<dbReference type="GO" id="GO:0000287">
    <property type="term" value="F:magnesium ion binding"/>
    <property type="evidence" value="ECO:0007669"/>
    <property type="project" value="InterPro"/>
</dbReference>
<evidence type="ECO:0000256" key="1">
    <source>
        <dbReference type="SAM" id="MobiDB-lite"/>
    </source>
</evidence>
<accession>A0AAV7VL46</accession>
<dbReference type="GO" id="GO:0046085">
    <property type="term" value="P:adenosine metabolic process"/>
    <property type="evidence" value="ECO:0007669"/>
    <property type="project" value="TreeGrafter"/>
</dbReference>
<keyword evidence="3" id="KW-1185">Reference proteome</keyword>
<evidence type="ECO:0000313" key="3">
    <source>
        <dbReference type="Proteomes" id="UP001066276"/>
    </source>
</evidence>
<dbReference type="Proteomes" id="UP001066276">
    <property type="component" value="Chromosome 2_1"/>
</dbReference>
<reference evidence="2" key="1">
    <citation type="journal article" date="2022" name="bioRxiv">
        <title>Sequencing and chromosome-scale assembly of the giantPleurodeles waltlgenome.</title>
        <authorList>
            <person name="Brown T."/>
            <person name="Elewa A."/>
            <person name="Iarovenko S."/>
            <person name="Subramanian E."/>
            <person name="Araus A.J."/>
            <person name="Petzold A."/>
            <person name="Susuki M."/>
            <person name="Suzuki K.-i.T."/>
            <person name="Hayashi T."/>
            <person name="Toyoda A."/>
            <person name="Oliveira C."/>
            <person name="Osipova E."/>
            <person name="Leigh N.D."/>
            <person name="Simon A."/>
            <person name="Yun M.H."/>
        </authorList>
    </citation>
    <scope>NUCLEOTIDE SEQUENCE</scope>
    <source>
        <strain evidence="2">20211129_DDA</strain>
        <tissue evidence="2">Liver</tissue>
    </source>
</reference>
<comment type="caution">
    <text evidence="2">The sequence shown here is derived from an EMBL/GenBank/DDBJ whole genome shotgun (WGS) entry which is preliminary data.</text>
</comment>